<evidence type="ECO:0008006" key="5">
    <source>
        <dbReference type="Google" id="ProtNLM"/>
    </source>
</evidence>
<feature type="binding site" evidence="1">
    <location>
        <position position="371"/>
    </location>
    <ligand>
        <name>Zn(2+)</name>
        <dbReference type="ChEBI" id="CHEBI:29105"/>
    </ligand>
</feature>
<feature type="region of interest" description="Disordered" evidence="2">
    <location>
        <begin position="1"/>
        <end position="92"/>
    </location>
</feature>
<feature type="region of interest" description="Disordered" evidence="2">
    <location>
        <begin position="108"/>
        <end position="150"/>
    </location>
</feature>
<dbReference type="EMBL" id="CAJGYO010000004">
    <property type="protein sequence ID" value="CAD6224962.1"/>
    <property type="molecule type" value="Genomic_DNA"/>
</dbReference>
<dbReference type="GO" id="GO:0008725">
    <property type="term" value="F:DNA-3-methyladenine glycosylase activity"/>
    <property type="evidence" value="ECO:0007669"/>
    <property type="project" value="InterPro"/>
</dbReference>
<keyword evidence="4" id="KW-1185">Reference proteome</keyword>
<protein>
    <recommendedName>
        <fullName evidence="5">DNA-3-methyladenine glycosylase I</fullName>
    </recommendedName>
</protein>
<dbReference type="InterPro" id="IPR011257">
    <property type="entry name" value="DNA_glycosylase"/>
</dbReference>
<dbReference type="SUPFAM" id="SSF48150">
    <property type="entry name" value="DNA-glycosylase"/>
    <property type="match status" value="1"/>
</dbReference>
<feature type="binding site" evidence="1">
    <location>
        <position position="367"/>
    </location>
    <ligand>
        <name>Zn(2+)</name>
        <dbReference type="ChEBI" id="CHEBI:29105"/>
    </ligand>
</feature>
<dbReference type="GO" id="GO:0046872">
    <property type="term" value="F:metal ion binding"/>
    <property type="evidence" value="ECO:0007669"/>
    <property type="project" value="UniProtKB-KW"/>
</dbReference>
<dbReference type="PANTHER" id="PTHR31116:SF7">
    <property type="entry name" value="OS09G0420300 PROTEIN"/>
    <property type="match status" value="1"/>
</dbReference>
<dbReference type="InterPro" id="IPR005019">
    <property type="entry name" value="Adenine_glyco"/>
</dbReference>
<reference evidence="3" key="1">
    <citation type="submission" date="2020-10" db="EMBL/GenBank/DDBJ databases">
        <authorList>
            <person name="Han B."/>
            <person name="Lu T."/>
            <person name="Zhao Q."/>
            <person name="Huang X."/>
            <person name="Zhao Y."/>
        </authorList>
    </citation>
    <scope>NUCLEOTIDE SEQUENCE</scope>
</reference>
<gene>
    <name evidence="3" type="ORF">NCGR_LOCUS17126</name>
</gene>
<feature type="compositionally biased region" description="Low complexity" evidence="2">
    <location>
        <begin position="83"/>
        <end position="92"/>
    </location>
</feature>
<comment type="caution">
    <text evidence="3">The sequence shown here is derived from an EMBL/GenBank/DDBJ whole genome shotgun (WGS) entry which is preliminary data.</text>
</comment>
<name>A0A811NJJ6_9POAL</name>
<dbReference type="PANTHER" id="PTHR31116">
    <property type="entry name" value="OS04G0501200 PROTEIN"/>
    <property type="match status" value="1"/>
</dbReference>
<evidence type="ECO:0000313" key="3">
    <source>
        <dbReference type="EMBL" id="CAD6224962.1"/>
    </source>
</evidence>
<dbReference type="Gene3D" id="1.10.340.30">
    <property type="entry name" value="Hypothetical protein, domain 2"/>
    <property type="match status" value="1"/>
</dbReference>
<feature type="compositionally biased region" description="Basic and acidic residues" evidence="2">
    <location>
        <begin position="26"/>
        <end position="44"/>
    </location>
</feature>
<feature type="compositionally biased region" description="Low complexity" evidence="2">
    <location>
        <begin position="50"/>
        <end position="76"/>
    </location>
</feature>
<sequence length="446" mass="47201">MSAAAVAPRAPGAARRLSSQSPKPPGSRDNKEPPPQREDAADKAARRRLLPSSSAPSPSPTTRGAAASMLLRRAAGAAGGRGSSSSYVHPSSSLSVSCASEASTESFCSRASTGRIGRRPAAPPVGAPRRRAAGSAGPPSARPAASSRKVASSSSVVVPGGAAAATVQVQVVVPPVVGLLNGEPTAASVGPPRCPWVTPNTDPCYAAFHDQEWGVPVHDDKKLFEMLTVSGALAEMAWPAILSKRDTFREVFMNFDPQLVAKLNEKKFLAPCSPTSSLLSQHRLRIIIENARELLKVIDEFGSFNSYCWSFMSNKPMVGGYRHTREVPLRTAKADAISQDLMRRGFLGVGPTVVYAFMQAVGMANDHLVTCYRFEECCDIVESSAASDDYDGDNGKKPQAAASDQAGGEHAVWAGAVRRLGAIESRHRHCYQHLIAGNCSYLHAGD</sequence>
<accession>A0A811NJJ6</accession>
<feature type="binding site" evidence="1">
    <location>
        <position position="194"/>
    </location>
    <ligand>
        <name>Zn(2+)</name>
        <dbReference type="ChEBI" id="CHEBI:29105"/>
    </ligand>
</feature>
<keyword evidence="1" id="KW-0862">Zinc</keyword>
<proteinExistence type="predicted"/>
<evidence type="ECO:0000256" key="1">
    <source>
        <dbReference type="PIRSR" id="PIRSR605019-1"/>
    </source>
</evidence>
<organism evidence="3 4">
    <name type="scientific">Miscanthus lutarioriparius</name>
    <dbReference type="NCBI Taxonomy" id="422564"/>
    <lineage>
        <taxon>Eukaryota</taxon>
        <taxon>Viridiplantae</taxon>
        <taxon>Streptophyta</taxon>
        <taxon>Embryophyta</taxon>
        <taxon>Tracheophyta</taxon>
        <taxon>Spermatophyta</taxon>
        <taxon>Magnoliopsida</taxon>
        <taxon>Liliopsida</taxon>
        <taxon>Poales</taxon>
        <taxon>Poaceae</taxon>
        <taxon>PACMAD clade</taxon>
        <taxon>Panicoideae</taxon>
        <taxon>Andropogonodae</taxon>
        <taxon>Andropogoneae</taxon>
        <taxon>Saccharinae</taxon>
        <taxon>Miscanthus</taxon>
    </lineage>
</organism>
<feature type="compositionally biased region" description="Low complexity" evidence="2">
    <location>
        <begin position="1"/>
        <end position="16"/>
    </location>
</feature>
<evidence type="ECO:0000313" key="4">
    <source>
        <dbReference type="Proteomes" id="UP000604825"/>
    </source>
</evidence>
<feature type="binding site" evidence="1">
    <location>
        <position position="209"/>
    </location>
    <ligand>
        <name>Zn(2+)</name>
        <dbReference type="ChEBI" id="CHEBI:29105"/>
    </ligand>
</feature>
<dbReference type="AlphaFoldDB" id="A0A811NJJ6"/>
<feature type="compositionally biased region" description="Low complexity" evidence="2">
    <location>
        <begin position="133"/>
        <end position="150"/>
    </location>
</feature>
<keyword evidence="1" id="KW-0479">Metal-binding</keyword>
<evidence type="ECO:0000256" key="2">
    <source>
        <dbReference type="SAM" id="MobiDB-lite"/>
    </source>
</evidence>
<dbReference type="Proteomes" id="UP000604825">
    <property type="component" value="Unassembled WGS sequence"/>
</dbReference>
<dbReference type="GO" id="GO:0006284">
    <property type="term" value="P:base-excision repair"/>
    <property type="evidence" value="ECO:0007669"/>
    <property type="project" value="InterPro"/>
</dbReference>
<dbReference type="OrthoDB" id="3941538at2759"/>
<dbReference type="Pfam" id="PF03352">
    <property type="entry name" value="Adenine_glyco"/>
    <property type="match status" value="1"/>
</dbReference>